<dbReference type="EMBL" id="BKAJ01000033">
    <property type="protein sequence ID" value="GEP54941.1"/>
    <property type="molecule type" value="Genomic_DNA"/>
</dbReference>
<organism evidence="2 3">
    <name type="scientific">Reyranella soli</name>
    <dbReference type="NCBI Taxonomy" id="1230389"/>
    <lineage>
        <taxon>Bacteria</taxon>
        <taxon>Pseudomonadati</taxon>
        <taxon>Pseudomonadota</taxon>
        <taxon>Alphaproteobacteria</taxon>
        <taxon>Hyphomicrobiales</taxon>
        <taxon>Reyranellaceae</taxon>
        <taxon>Reyranella</taxon>
    </lineage>
</organism>
<proteinExistence type="predicted"/>
<protein>
    <submittedName>
        <fullName evidence="2">Uncharacterized protein</fullName>
    </submittedName>
</protein>
<accession>A0A512N8F0</accession>
<evidence type="ECO:0000313" key="2">
    <source>
        <dbReference type="EMBL" id="GEP54941.1"/>
    </source>
</evidence>
<reference evidence="2 3" key="1">
    <citation type="submission" date="2019-07" db="EMBL/GenBank/DDBJ databases">
        <title>Whole genome shotgun sequence of Reyranella soli NBRC 108950.</title>
        <authorList>
            <person name="Hosoyama A."/>
            <person name="Uohara A."/>
            <person name="Ohji S."/>
            <person name="Ichikawa N."/>
        </authorList>
    </citation>
    <scope>NUCLEOTIDE SEQUENCE [LARGE SCALE GENOMIC DNA]</scope>
    <source>
        <strain evidence="2 3">NBRC 108950</strain>
    </source>
</reference>
<name>A0A512N8F0_9HYPH</name>
<gene>
    <name evidence="2" type="ORF">RSO01_21070</name>
</gene>
<evidence type="ECO:0000313" key="3">
    <source>
        <dbReference type="Proteomes" id="UP000321058"/>
    </source>
</evidence>
<evidence type="ECO:0000256" key="1">
    <source>
        <dbReference type="SAM" id="Phobius"/>
    </source>
</evidence>
<keyword evidence="1" id="KW-0472">Membrane</keyword>
<sequence length="113" mass="12641">MPYGRNGCASDPLDAGAIMRTRRGPSSNQSGHSLVQDWRHLILFELATDRSDLSLLTPTGADALILFHRLGAAMDRIFRNLLRRYARNGLLLFIAALSVAIRRLRHVTSPWTT</sequence>
<dbReference type="Proteomes" id="UP000321058">
    <property type="component" value="Unassembled WGS sequence"/>
</dbReference>
<feature type="transmembrane region" description="Helical" evidence="1">
    <location>
        <begin position="85"/>
        <end position="104"/>
    </location>
</feature>
<keyword evidence="3" id="KW-1185">Reference proteome</keyword>
<keyword evidence="1" id="KW-0812">Transmembrane</keyword>
<dbReference type="AlphaFoldDB" id="A0A512N8F0"/>
<comment type="caution">
    <text evidence="2">The sequence shown here is derived from an EMBL/GenBank/DDBJ whole genome shotgun (WGS) entry which is preliminary data.</text>
</comment>
<keyword evidence="1" id="KW-1133">Transmembrane helix</keyword>